<dbReference type="Pfam" id="PF00396">
    <property type="entry name" value="Granulin"/>
    <property type="match status" value="6"/>
</dbReference>
<dbReference type="Ensembl" id="ENSDCDT00010059657.1">
    <property type="protein sequence ID" value="ENSDCDP00010049261.1"/>
    <property type="gene ID" value="ENSDCDG00010029524.1"/>
</dbReference>
<dbReference type="InterPro" id="IPR039036">
    <property type="entry name" value="Granulin_fam"/>
</dbReference>
<keyword evidence="5" id="KW-0732">Signal</keyword>
<evidence type="ECO:0000259" key="6">
    <source>
        <dbReference type="PROSITE" id="PS00799"/>
    </source>
</evidence>
<reference evidence="7" key="2">
    <citation type="submission" date="2025-08" db="UniProtKB">
        <authorList>
            <consortium name="Ensembl"/>
        </authorList>
    </citation>
    <scope>IDENTIFICATION</scope>
</reference>
<proteinExistence type="inferred from homology"/>
<feature type="domain" description="Granulins" evidence="6">
    <location>
        <begin position="153"/>
        <end position="166"/>
    </location>
</feature>
<evidence type="ECO:0000313" key="7">
    <source>
        <dbReference type="Ensembl" id="ENSDCDP00010049261.1"/>
    </source>
</evidence>
<evidence type="ECO:0000256" key="3">
    <source>
        <dbReference type="ARBA" id="ARBA00022525"/>
    </source>
</evidence>
<feature type="chain" id="PRO_5044186035" description="Granulins domain-containing protein" evidence="5">
    <location>
        <begin position="18"/>
        <end position="528"/>
    </location>
</feature>
<dbReference type="Proteomes" id="UP000694580">
    <property type="component" value="Chromosome 7"/>
</dbReference>
<evidence type="ECO:0000256" key="2">
    <source>
        <dbReference type="ARBA" id="ARBA00010093"/>
    </source>
</evidence>
<reference evidence="7" key="3">
    <citation type="submission" date="2025-09" db="UniProtKB">
        <authorList>
            <consortium name="Ensembl"/>
        </authorList>
    </citation>
    <scope>IDENTIFICATION</scope>
</reference>
<feature type="domain" description="Granulins" evidence="6">
    <location>
        <begin position="315"/>
        <end position="328"/>
    </location>
</feature>
<name>A0AAY4DXL2_9TELE</name>
<dbReference type="FunFam" id="2.10.25.160:FF:000001">
    <property type="entry name" value="Granulin precursor"/>
    <property type="match status" value="4"/>
</dbReference>
<evidence type="ECO:0000313" key="8">
    <source>
        <dbReference type="Proteomes" id="UP000694580"/>
    </source>
</evidence>
<comment type="subcellular location">
    <subcellularLocation>
        <location evidence="1">Secreted</location>
    </subcellularLocation>
</comment>
<dbReference type="SMART" id="SM00277">
    <property type="entry name" value="GRAN"/>
    <property type="match status" value="6"/>
</dbReference>
<protein>
    <recommendedName>
        <fullName evidence="6">Granulins domain-containing protein</fullName>
    </recommendedName>
</protein>
<keyword evidence="4" id="KW-1015">Disulfide bond</keyword>
<sequence length="528" mass="55967">MLRLALWQSLLVLGVTATKWPDHVACEAGRTCCQTASGEYSCCAHPQSLPVISAGSDGGVVCPDNSHCPAEFSCVKLPKAYGCCPVTLGVACGDLNHCCPDGHECSPDGRSCLPKTGMDVPCNSTASCPDGTTCCKTKSGDWACCPYPEAVCCDDHEHCCPKGTTCDLQKDTCDGGNGHIPMLVKIPANKKYEGAHSGMDVPCNSTASCPDGTTCCKTKSGDWACCPYPEAVCCDDHEHCCPKGTTCDLQKDTCDGGNGHIPMLVKIPANKKYEGAHSGMDVPCNSTASCPDGTTCCKTKSGDWACCPYPEAVCCDDHEHCCPKGTTCDLQKDTCDGGNGHIPMLVKIPANTKYEGAHSGMDVPCNSTASCPDATTCCKIKSGDWACCPYPEAVCCDDHEHCCPKGTTCDLQQGTCDGSRGLMPQIKLLLTRAQVLHLENSKRTLTVGSSDVKCDTTTSCLHDNTCCFMVGETKWGCCHFPNAVCCNDGQHCCPAGHTCAEDGTCTPSTRRSRGTWRLFSKKKSQLYL</sequence>
<dbReference type="PANTHER" id="PTHR12274:SF8">
    <property type="entry name" value="GRANULIN-A ISOFORM X1"/>
    <property type="match status" value="1"/>
</dbReference>
<dbReference type="InterPro" id="IPR037277">
    <property type="entry name" value="Granulin_sf"/>
</dbReference>
<comment type="similarity">
    <text evidence="2">Belongs to the granulin family.</text>
</comment>
<evidence type="ECO:0000256" key="5">
    <source>
        <dbReference type="SAM" id="SignalP"/>
    </source>
</evidence>
<evidence type="ECO:0000256" key="4">
    <source>
        <dbReference type="ARBA" id="ARBA00023157"/>
    </source>
</evidence>
<keyword evidence="8" id="KW-1185">Reference proteome</keyword>
<dbReference type="PROSITE" id="PS00799">
    <property type="entry name" value="GRANULINS"/>
    <property type="match status" value="6"/>
</dbReference>
<feature type="domain" description="Granulins" evidence="6">
    <location>
        <begin position="92"/>
        <end position="105"/>
    </location>
</feature>
<feature type="domain" description="Granulins" evidence="6">
    <location>
        <begin position="486"/>
        <end position="499"/>
    </location>
</feature>
<dbReference type="InterPro" id="IPR000118">
    <property type="entry name" value="Granulin"/>
</dbReference>
<dbReference type="AlphaFoldDB" id="A0AAY4DXL2"/>
<organism evidence="7 8">
    <name type="scientific">Denticeps clupeoides</name>
    <name type="common">denticle herring</name>
    <dbReference type="NCBI Taxonomy" id="299321"/>
    <lineage>
        <taxon>Eukaryota</taxon>
        <taxon>Metazoa</taxon>
        <taxon>Chordata</taxon>
        <taxon>Craniata</taxon>
        <taxon>Vertebrata</taxon>
        <taxon>Euteleostomi</taxon>
        <taxon>Actinopterygii</taxon>
        <taxon>Neopterygii</taxon>
        <taxon>Teleostei</taxon>
        <taxon>Clupei</taxon>
        <taxon>Clupeiformes</taxon>
        <taxon>Denticipitoidei</taxon>
        <taxon>Denticipitidae</taxon>
        <taxon>Denticeps</taxon>
    </lineage>
</organism>
<reference evidence="7 8" key="1">
    <citation type="submission" date="2020-06" db="EMBL/GenBank/DDBJ databases">
        <authorList>
            <consortium name="Wellcome Sanger Institute Data Sharing"/>
        </authorList>
    </citation>
    <scope>NUCLEOTIDE SEQUENCE [LARGE SCALE GENOMIC DNA]</scope>
</reference>
<evidence type="ECO:0000256" key="1">
    <source>
        <dbReference type="ARBA" id="ARBA00004613"/>
    </source>
</evidence>
<feature type="domain" description="Granulins" evidence="6">
    <location>
        <begin position="234"/>
        <end position="247"/>
    </location>
</feature>
<dbReference type="Gene3D" id="2.10.25.160">
    <property type="entry name" value="Granulin"/>
    <property type="match status" value="6"/>
</dbReference>
<accession>A0AAY4DXL2</accession>
<dbReference type="PANTHER" id="PTHR12274">
    <property type="entry name" value="GRANULIN"/>
    <property type="match status" value="1"/>
</dbReference>
<feature type="signal peptide" evidence="5">
    <location>
        <begin position="1"/>
        <end position="17"/>
    </location>
</feature>
<dbReference type="SUPFAM" id="SSF57277">
    <property type="entry name" value="Granulin repeat"/>
    <property type="match status" value="4"/>
</dbReference>
<dbReference type="GeneTree" id="ENSGT00470000042293"/>
<keyword evidence="3" id="KW-0964">Secreted</keyword>
<feature type="domain" description="Granulins" evidence="6">
    <location>
        <begin position="396"/>
        <end position="409"/>
    </location>
</feature>
<dbReference type="GO" id="GO:0005576">
    <property type="term" value="C:extracellular region"/>
    <property type="evidence" value="ECO:0007669"/>
    <property type="project" value="UniProtKB-SubCell"/>
</dbReference>
<gene>
    <name evidence="7" type="primary">GRN</name>
</gene>